<evidence type="ECO:0000256" key="1">
    <source>
        <dbReference type="ARBA" id="ARBA00003171"/>
    </source>
</evidence>
<dbReference type="SUPFAM" id="SSF53807">
    <property type="entry name" value="Helical backbone' metal receptor"/>
    <property type="match status" value="1"/>
</dbReference>
<dbReference type="GO" id="GO:0065003">
    <property type="term" value="P:protein-containing complex assembly"/>
    <property type="evidence" value="ECO:0007669"/>
    <property type="project" value="InterPro"/>
</dbReference>
<accession>A0A6N8DQ02</accession>
<evidence type="ECO:0000256" key="3">
    <source>
        <dbReference type="ARBA" id="ARBA00011002"/>
    </source>
</evidence>
<evidence type="ECO:0000313" key="5">
    <source>
        <dbReference type="EMBL" id="MTV32672.1"/>
    </source>
</evidence>
<evidence type="ECO:0000313" key="6">
    <source>
        <dbReference type="Proteomes" id="UP000439113"/>
    </source>
</evidence>
<comment type="caution">
    <text evidence="5">The sequence shown here is derived from an EMBL/GenBank/DDBJ whole genome shotgun (WGS) entry which is preliminary data.</text>
</comment>
<comment type="pathway">
    <text evidence="2">Cofactor biosynthesis; Fe-Mo cofactor biosynthesis.</text>
</comment>
<dbReference type="EMBL" id="WNKS01000020">
    <property type="protein sequence ID" value="MTV32672.1"/>
    <property type="molecule type" value="Genomic_DNA"/>
</dbReference>
<dbReference type="CDD" id="cd01966">
    <property type="entry name" value="Nitrogenase_NifN_1"/>
    <property type="match status" value="1"/>
</dbReference>
<reference evidence="5 6" key="1">
    <citation type="submission" date="2019-11" db="EMBL/GenBank/DDBJ databases">
        <title>Whole-genome sequence of a Rhodoblastus acidophilus DSM 142.</title>
        <authorList>
            <person name="Kyndt J.A."/>
            <person name="Meyer T.E."/>
        </authorList>
    </citation>
    <scope>NUCLEOTIDE SEQUENCE [LARGE SCALE GENOMIC DNA]</scope>
    <source>
        <strain evidence="5 6">DSM 142</strain>
    </source>
</reference>
<dbReference type="Gene3D" id="6.10.250.1090">
    <property type="match status" value="1"/>
</dbReference>
<dbReference type="InterPro" id="IPR005975">
    <property type="entry name" value="Nase_Mo-Fe_CF"/>
</dbReference>
<dbReference type="RefSeq" id="WP_155447362.1">
    <property type="nucleotide sequence ID" value="NZ_JAOQNR010000004.1"/>
</dbReference>
<dbReference type="Proteomes" id="UP000439113">
    <property type="component" value="Unassembled WGS sequence"/>
</dbReference>
<organism evidence="5 6">
    <name type="scientific">Rhodoblastus acidophilus</name>
    <name type="common">Rhodopseudomonas acidophila</name>
    <dbReference type="NCBI Taxonomy" id="1074"/>
    <lineage>
        <taxon>Bacteria</taxon>
        <taxon>Pseudomonadati</taxon>
        <taxon>Pseudomonadota</taxon>
        <taxon>Alphaproteobacteria</taxon>
        <taxon>Hyphomicrobiales</taxon>
        <taxon>Rhodoblastaceae</taxon>
        <taxon>Rhodoblastus</taxon>
    </lineage>
</organism>
<dbReference type="PANTHER" id="PTHR33712">
    <property type="entry name" value="LIGHT-INDEPENDENT PROTOCHLOROPHYLLIDE REDUCTASE SUBUNIT B"/>
    <property type="match status" value="1"/>
</dbReference>
<dbReference type="NCBIfam" id="TIGR01285">
    <property type="entry name" value="nifN"/>
    <property type="match status" value="1"/>
</dbReference>
<dbReference type="Gene3D" id="3.40.50.1980">
    <property type="entry name" value="Nitrogenase molybdenum iron protein domain"/>
    <property type="match status" value="3"/>
</dbReference>
<dbReference type="AlphaFoldDB" id="A0A6N8DQ02"/>
<protein>
    <submittedName>
        <fullName evidence="5">Nitrogenase iron-molybdenum cofactor biosynthesis protein NifN</fullName>
    </submittedName>
</protein>
<dbReference type="OrthoDB" id="9800746at2"/>
<dbReference type="GO" id="GO:0009399">
    <property type="term" value="P:nitrogen fixation"/>
    <property type="evidence" value="ECO:0007669"/>
    <property type="project" value="InterPro"/>
</dbReference>
<feature type="domain" description="Nitrogenase/oxidoreductase component 1" evidence="4">
    <location>
        <begin position="19"/>
        <end position="430"/>
    </location>
</feature>
<dbReference type="GO" id="GO:0016491">
    <property type="term" value="F:oxidoreductase activity"/>
    <property type="evidence" value="ECO:0007669"/>
    <property type="project" value="InterPro"/>
</dbReference>
<dbReference type="InterPro" id="IPR050152">
    <property type="entry name" value="ChlB/BchB/BchZ"/>
</dbReference>
<proteinExistence type="inferred from homology"/>
<evidence type="ECO:0000256" key="2">
    <source>
        <dbReference type="ARBA" id="ARBA00005155"/>
    </source>
</evidence>
<gene>
    <name evidence="5" type="primary">nifN</name>
    <name evidence="5" type="ORF">GJ654_16935</name>
</gene>
<comment type="function">
    <text evidence="1">This protein may play a role in the biosynthesis of the prosthetic group of nitrogenase (FeMo cofactor).</text>
</comment>
<sequence length="451" mass="48037">MAEILTPTKALSVNPLKASQPIGASLAFLGIAECMPLEHGARGCTSFNKLYFMRHFNEPIALQTTAMDQTTTVLGADDNVVEALATICAKNAPKVIGLVTTGLSEMQGADVPRTVQEFRKKHPEFAHVAVVPVSASDTLGCLETGFAAAVEAIVRAMVPHRPTSRKHPRQVNVLASSALSPGDLEELRAWIEAFGLTPILLPDLGGSLDGHLIEQGFSTLTYGGVSREEIEGMADSAATLVIGRSMARAADALQAQTGTPDFRFDQLIGLPACDAFTQILSDISGRPVPEIFGRKRAQLTDAMVDCQFQFGGAKVGIAADSDLLAALVDFFHGMGAHVVAAVASARAARLAELPIEDVVVGDLEDFEILTRAREADLIVTNSHGAEVARRTGAVLLRAGFPIYDSYGAHADPWIGYGGTRRLIFAAANLLASHYQELRPYVSKYKQAAQTC</sequence>
<dbReference type="Pfam" id="PF00148">
    <property type="entry name" value="Oxidored_nitro"/>
    <property type="match status" value="1"/>
</dbReference>
<dbReference type="UniPathway" id="UPA00782"/>
<evidence type="ECO:0000259" key="4">
    <source>
        <dbReference type="Pfam" id="PF00148"/>
    </source>
</evidence>
<name>A0A6N8DQ02_RHOAC</name>
<dbReference type="PANTHER" id="PTHR33712:SF7">
    <property type="entry name" value="LIGHT-INDEPENDENT PROTOCHLOROPHYLLIDE REDUCTASE SUBUNIT B"/>
    <property type="match status" value="1"/>
</dbReference>
<comment type="similarity">
    <text evidence="3">Belongs to the NifD/NifK/NifE/NifN family.</text>
</comment>
<dbReference type="InterPro" id="IPR000510">
    <property type="entry name" value="Nase/OxRdtase_comp1"/>
</dbReference>